<dbReference type="Pfam" id="PF00041">
    <property type="entry name" value="fn3"/>
    <property type="match status" value="1"/>
</dbReference>
<dbReference type="Proteomes" id="UP001434883">
    <property type="component" value="Unassembled WGS sequence"/>
</dbReference>
<dbReference type="InterPro" id="IPR013783">
    <property type="entry name" value="Ig-like_fold"/>
</dbReference>
<evidence type="ECO:0000313" key="2">
    <source>
        <dbReference type="EMBL" id="MEQ2206892.1"/>
    </source>
</evidence>
<dbReference type="InterPro" id="IPR003961">
    <property type="entry name" value="FN3_dom"/>
</dbReference>
<protein>
    <recommendedName>
        <fullName evidence="1">Fibronectin type-III domain-containing protein</fullName>
    </recommendedName>
</protein>
<sequence>ENLITGLPGLTGYRVVVNPKKTSGPTKEINLSPDTTQAHIPGLMPTVIPPTNIRFTSLNPTSISFMWEPSHSPRITGYYVTYEEAGGLPRELSPRPHAGQSFATIDEPAEDYSTVHQISVPDLPQLPVPHRPRTDILDVPESFNDKIFDSNHVHLAGTSGQNQLGQQGQHIYTEYQNLGPNVGLPSPYGGPKEGQRPTLREPLIYIPVAGPDGNRVPLVKVCNI</sequence>
<dbReference type="CDD" id="cd00063">
    <property type="entry name" value="FN3"/>
    <property type="match status" value="1"/>
</dbReference>
<gene>
    <name evidence="2" type="ORF">XENOCAPTIV_004258</name>
</gene>
<dbReference type="PROSITE" id="PS50853">
    <property type="entry name" value="FN3"/>
    <property type="match status" value="1"/>
</dbReference>
<feature type="non-terminal residue" evidence="2">
    <location>
        <position position="1"/>
    </location>
</feature>
<comment type="caution">
    <text evidence="2">The sequence shown here is derived from an EMBL/GenBank/DDBJ whole genome shotgun (WGS) entry which is preliminary data.</text>
</comment>
<dbReference type="Gene3D" id="2.60.40.10">
    <property type="entry name" value="Immunoglobulins"/>
    <property type="match status" value="1"/>
</dbReference>
<proteinExistence type="predicted"/>
<organism evidence="2 3">
    <name type="scientific">Xenoophorus captivus</name>
    <dbReference type="NCBI Taxonomy" id="1517983"/>
    <lineage>
        <taxon>Eukaryota</taxon>
        <taxon>Metazoa</taxon>
        <taxon>Chordata</taxon>
        <taxon>Craniata</taxon>
        <taxon>Vertebrata</taxon>
        <taxon>Euteleostomi</taxon>
        <taxon>Actinopterygii</taxon>
        <taxon>Neopterygii</taxon>
        <taxon>Teleostei</taxon>
        <taxon>Neoteleostei</taxon>
        <taxon>Acanthomorphata</taxon>
        <taxon>Ovalentaria</taxon>
        <taxon>Atherinomorphae</taxon>
        <taxon>Cyprinodontiformes</taxon>
        <taxon>Goodeidae</taxon>
        <taxon>Xenoophorus</taxon>
    </lineage>
</organism>
<evidence type="ECO:0000313" key="3">
    <source>
        <dbReference type="Proteomes" id="UP001434883"/>
    </source>
</evidence>
<feature type="domain" description="Fibronectin type-III" evidence="1">
    <location>
        <begin position="49"/>
        <end position="142"/>
    </location>
</feature>
<keyword evidence="3" id="KW-1185">Reference proteome</keyword>
<dbReference type="EMBL" id="JAHRIN010043455">
    <property type="protein sequence ID" value="MEQ2206892.1"/>
    <property type="molecule type" value="Genomic_DNA"/>
</dbReference>
<name>A0ABV0RGS0_9TELE</name>
<reference evidence="2 3" key="1">
    <citation type="submission" date="2021-06" db="EMBL/GenBank/DDBJ databases">
        <authorList>
            <person name="Palmer J.M."/>
        </authorList>
    </citation>
    <scope>NUCLEOTIDE SEQUENCE [LARGE SCALE GENOMIC DNA]</scope>
    <source>
        <strain evidence="2 3">XC_2019</strain>
        <tissue evidence="2">Muscle</tissue>
    </source>
</reference>
<evidence type="ECO:0000259" key="1">
    <source>
        <dbReference type="PROSITE" id="PS50853"/>
    </source>
</evidence>
<dbReference type="InterPro" id="IPR036116">
    <property type="entry name" value="FN3_sf"/>
</dbReference>
<accession>A0ABV0RGS0</accession>
<dbReference type="SUPFAM" id="SSF49265">
    <property type="entry name" value="Fibronectin type III"/>
    <property type="match status" value="1"/>
</dbReference>